<gene>
    <name evidence="8 10" type="primary">tilS</name>
    <name evidence="10" type="ORF">ACFPMF_01485</name>
</gene>
<evidence type="ECO:0000313" key="10">
    <source>
        <dbReference type="EMBL" id="MFC5407962.1"/>
    </source>
</evidence>
<evidence type="ECO:0000313" key="11">
    <source>
        <dbReference type="Proteomes" id="UP001596106"/>
    </source>
</evidence>
<dbReference type="InterPro" id="IPR012094">
    <property type="entry name" value="tRNA_Ile_lys_synt"/>
</dbReference>
<organism evidence="10 11">
    <name type="scientific">Larkinella bovis</name>
    <dbReference type="NCBI Taxonomy" id="683041"/>
    <lineage>
        <taxon>Bacteria</taxon>
        <taxon>Pseudomonadati</taxon>
        <taxon>Bacteroidota</taxon>
        <taxon>Cytophagia</taxon>
        <taxon>Cytophagales</taxon>
        <taxon>Spirosomataceae</taxon>
        <taxon>Larkinella</taxon>
    </lineage>
</organism>
<dbReference type="Pfam" id="PF11734">
    <property type="entry name" value="TilS_C"/>
    <property type="match status" value="1"/>
</dbReference>
<dbReference type="NCBIfam" id="TIGR02433">
    <property type="entry name" value="lysidine_TilS_C"/>
    <property type="match status" value="1"/>
</dbReference>
<keyword evidence="6 8" id="KW-0067">ATP-binding</keyword>
<dbReference type="PANTHER" id="PTHR43033:SF1">
    <property type="entry name" value="TRNA(ILE)-LYSIDINE SYNTHASE-RELATED"/>
    <property type="match status" value="1"/>
</dbReference>
<dbReference type="Gene3D" id="3.40.50.620">
    <property type="entry name" value="HUPs"/>
    <property type="match status" value="1"/>
</dbReference>
<dbReference type="InterPro" id="IPR012796">
    <property type="entry name" value="Lysidine-tRNA-synth_C"/>
</dbReference>
<keyword evidence="4 8" id="KW-0819">tRNA processing</keyword>
<feature type="binding site" evidence="8">
    <location>
        <begin position="39"/>
        <end position="44"/>
    </location>
    <ligand>
        <name>ATP</name>
        <dbReference type="ChEBI" id="CHEBI:30616"/>
    </ligand>
</feature>
<dbReference type="RefSeq" id="WP_379840652.1">
    <property type="nucleotide sequence ID" value="NZ_JBHSMA010000001.1"/>
</dbReference>
<keyword evidence="11" id="KW-1185">Reference proteome</keyword>
<reference evidence="11" key="1">
    <citation type="journal article" date="2019" name="Int. J. Syst. Evol. Microbiol.">
        <title>The Global Catalogue of Microorganisms (GCM) 10K type strain sequencing project: providing services to taxonomists for standard genome sequencing and annotation.</title>
        <authorList>
            <consortium name="The Broad Institute Genomics Platform"/>
            <consortium name="The Broad Institute Genome Sequencing Center for Infectious Disease"/>
            <person name="Wu L."/>
            <person name="Ma J."/>
        </authorList>
    </citation>
    <scope>NUCLEOTIDE SEQUENCE [LARGE SCALE GENOMIC DNA]</scope>
    <source>
        <strain evidence="11">CCUG 55250</strain>
    </source>
</reference>
<comment type="similarity">
    <text evidence="8">Belongs to the tRNA(Ile)-lysidine synthase family.</text>
</comment>
<dbReference type="EC" id="6.3.4.19" evidence="8"/>
<sequence>MATNESKSGKQERLREQFVRFIREQQLFDPAERVLLTVSGGLDSVVLAELFRLAGFQYGIAHANFRLRGDESERDAVFVQSLAERHQVPFHTRPLEAQAEVDRTGVSIQMAARRLRYEWFEEVAVSFDYQYIATAHHQDDVLETVLLNLVRGTGLTGLRGIPVRQGRVIRPLWFADRLSIEQYARQHQLSWREDSSNASDYYRRNQLRHQVVPIFKNLNPSLLQTLQTTVERLQSADKLVDQELASSWQALAENRPDGVALPIQPLTQLPEWAFRLSEWLKPYGFQYARMGPIVEAVRSAGFGQVFYSDTHTVVRDRGFLVIESRHPTVLPELVLNELTRSEIKVGTQYVLRIEQLEHTPGFRIPSDPHIGCFDAEQLTWPLRIRPWREGDRFRPLGLKGSQSVGDFLTNRKVSVAERRAAIVLMSNHQIVWLIGYRPDDRFRITDQTRQILKIEQHFVE</sequence>
<keyword evidence="5 8" id="KW-0547">Nucleotide-binding</keyword>
<evidence type="ECO:0000259" key="9">
    <source>
        <dbReference type="SMART" id="SM00977"/>
    </source>
</evidence>
<dbReference type="Proteomes" id="UP001596106">
    <property type="component" value="Unassembled WGS sequence"/>
</dbReference>
<dbReference type="GO" id="GO:0032267">
    <property type="term" value="F:tRNA(Ile)-lysidine synthase activity"/>
    <property type="evidence" value="ECO:0007669"/>
    <property type="project" value="UniProtKB-EC"/>
</dbReference>
<evidence type="ECO:0000256" key="5">
    <source>
        <dbReference type="ARBA" id="ARBA00022741"/>
    </source>
</evidence>
<dbReference type="EMBL" id="JBHSMA010000001">
    <property type="protein sequence ID" value="MFC5407962.1"/>
    <property type="molecule type" value="Genomic_DNA"/>
</dbReference>
<dbReference type="SUPFAM" id="SSF52402">
    <property type="entry name" value="Adenine nucleotide alpha hydrolases-like"/>
    <property type="match status" value="1"/>
</dbReference>
<evidence type="ECO:0000256" key="4">
    <source>
        <dbReference type="ARBA" id="ARBA00022694"/>
    </source>
</evidence>
<comment type="catalytic activity">
    <reaction evidence="7 8">
        <text>cytidine(34) in tRNA(Ile2) + L-lysine + ATP = lysidine(34) in tRNA(Ile2) + AMP + diphosphate + H(+)</text>
        <dbReference type="Rhea" id="RHEA:43744"/>
        <dbReference type="Rhea" id="RHEA-COMP:10625"/>
        <dbReference type="Rhea" id="RHEA-COMP:10670"/>
        <dbReference type="ChEBI" id="CHEBI:15378"/>
        <dbReference type="ChEBI" id="CHEBI:30616"/>
        <dbReference type="ChEBI" id="CHEBI:32551"/>
        <dbReference type="ChEBI" id="CHEBI:33019"/>
        <dbReference type="ChEBI" id="CHEBI:82748"/>
        <dbReference type="ChEBI" id="CHEBI:83665"/>
        <dbReference type="ChEBI" id="CHEBI:456215"/>
        <dbReference type="EC" id="6.3.4.19"/>
    </reaction>
</comment>
<evidence type="ECO:0000256" key="2">
    <source>
        <dbReference type="ARBA" id="ARBA00022490"/>
    </source>
</evidence>
<evidence type="ECO:0000256" key="8">
    <source>
        <dbReference type="HAMAP-Rule" id="MF_01161"/>
    </source>
</evidence>
<comment type="subcellular location">
    <subcellularLocation>
        <location evidence="1 8">Cytoplasm</location>
    </subcellularLocation>
</comment>
<dbReference type="SMART" id="SM00977">
    <property type="entry name" value="TilS_C"/>
    <property type="match status" value="1"/>
</dbReference>
<dbReference type="PANTHER" id="PTHR43033">
    <property type="entry name" value="TRNA(ILE)-LYSIDINE SYNTHASE-RELATED"/>
    <property type="match status" value="1"/>
</dbReference>
<feature type="domain" description="Lysidine-tRNA(Ile) synthetase C-terminal" evidence="9">
    <location>
        <begin position="382"/>
        <end position="454"/>
    </location>
</feature>
<comment type="domain">
    <text evidence="8">The N-terminal region contains the highly conserved SGGXDS motif, predicted to be a P-loop motif involved in ATP binding.</text>
</comment>
<dbReference type="InterPro" id="IPR014729">
    <property type="entry name" value="Rossmann-like_a/b/a_fold"/>
</dbReference>
<dbReference type="Pfam" id="PF01171">
    <property type="entry name" value="ATP_bind_3"/>
    <property type="match status" value="1"/>
</dbReference>
<evidence type="ECO:0000256" key="3">
    <source>
        <dbReference type="ARBA" id="ARBA00022598"/>
    </source>
</evidence>
<dbReference type="InterPro" id="IPR011063">
    <property type="entry name" value="TilS/TtcA_N"/>
</dbReference>
<accession>A0ABW0I9I3</accession>
<dbReference type="NCBIfam" id="TIGR02432">
    <property type="entry name" value="lysidine_TilS_N"/>
    <property type="match status" value="1"/>
</dbReference>
<evidence type="ECO:0000256" key="6">
    <source>
        <dbReference type="ARBA" id="ARBA00022840"/>
    </source>
</evidence>
<dbReference type="SUPFAM" id="SSF56037">
    <property type="entry name" value="PheT/TilS domain"/>
    <property type="match status" value="1"/>
</dbReference>
<proteinExistence type="inferred from homology"/>
<dbReference type="InterPro" id="IPR012795">
    <property type="entry name" value="tRNA_Ile_lys_synt_N"/>
</dbReference>
<dbReference type="CDD" id="cd01992">
    <property type="entry name" value="TilS_N"/>
    <property type="match status" value="1"/>
</dbReference>
<evidence type="ECO:0000256" key="1">
    <source>
        <dbReference type="ARBA" id="ARBA00004496"/>
    </source>
</evidence>
<keyword evidence="3 8" id="KW-0436">Ligase</keyword>
<comment type="caution">
    <text evidence="10">The sequence shown here is derived from an EMBL/GenBank/DDBJ whole genome shotgun (WGS) entry which is preliminary data.</text>
</comment>
<protein>
    <recommendedName>
        <fullName evidence="8">tRNA(Ile)-lysidine synthase</fullName>
        <ecNumber evidence="8">6.3.4.19</ecNumber>
    </recommendedName>
    <alternativeName>
        <fullName evidence="8">tRNA(Ile)-2-lysyl-cytidine synthase</fullName>
    </alternativeName>
    <alternativeName>
        <fullName evidence="8">tRNA(Ile)-lysidine synthetase</fullName>
    </alternativeName>
</protein>
<comment type="function">
    <text evidence="8">Ligates lysine onto the cytidine present at position 34 of the AUA codon-specific tRNA(Ile) that contains the anticodon CAU, in an ATP-dependent manner. Cytidine is converted to lysidine, thus changing the amino acid specificity of the tRNA from methionine to isoleucine.</text>
</comment>
<name>A0ABW0I9I3_9BACT</name>
<dbReference type="HAMAP" id="MF_01161">
    <property type="entry name" value="tRNA_Ile_lys_synt"/>
    <property type="match status" value="1"/>
</dbReference>
<keyword evidence="2 8" id="KW-0963">Cytoplasm</keyword>
<evidence type="ECO:0000256" key="7">
    <source>
        <dbReference type="ARBA" id="ARBA00048539"/>
    </source>
</evidence>